<accession>I1CVP5</accession>
<dbReference type="OMA" id="IQGNMVS"/>
<dbReference type="PANTHER" id="PTHR14677:SF40">
    <property type="entry name" value="CDC48-ASSOCIATED UBIQUITIN-LIKE_ZINC FINGER PROTEIN 1"/>
    <property type="match status" value="1"/>
</dbReference>
<dbReference type="eggNOG" id="KOG3183">
    <property type="taxonomic scope" value="Eukaryota"/>
</dbReference>
<evidence type="ECO:0000256" key="2">
    <source>
        <dbReference type="ARBA" id="ARBA00022737"/>
    </source>
</evidence>
<dbReference type="PANTHER" id="PTHR14677">
    <property type="entry name" value="ARSENITE INDUCUBLE RNA ASSOCIATED PROTEIN AIP-1-RELATED"/>
    <property type="match status" value="1"/>
</dbReference>
<name>I1CVP5_RHIO9</name>
<dbReference type="Pfam" id="PF25403">
    <property type="entry name" value="zf-C2H2_ZFAND2"/>
    <property type="match status" value="1"/>
</dbReference>
<keyword evidence="1" id="KW-0479">Metal-binding</keyword>
<evidence type="ECO:0000256" key="3">
    <source>
        <dbReference type="ARBA" id="ARBA00022771"/>
    </source>
</evidence>
<keyword evidence="2" id="KW-0677">Repeat</keyword>
<organism evidence="8 9">
    <name type="scientific">Rhizopus delemar (strain RA 99-880 / ATCC MYA-4621 / FGSC 9543 / NRRL 43880)</name>
    <name type="common">Mucormycosis agent</name>
    <name type="synonym">Rhizopus arrhizus var. delemar</name>
    <dbReference type="NCBI Taxonomy" id="246409"/>
    <lineage>
        <taxon>Eukaryota</taxon>
        <taxon>Fungi</taxon>
        <taxon>Fungi incertae sedis</taxon>
        <taxon>Mucoromycota</taxon>
        <taxon>Mucoromycotina</taxon>
        <taxon>Mucoromycetes</taxon>
        <taxon>Mucorales</taxon>
        <taxon>Mucorineae</taxon>
        <taxon>Rhizopodaceae</taxon>
        <taxon>Rhizopus</taxon>
    </lineage>
</organism>
<dbReference type="SMART" id="SM00154">
    <property type="entry name" value="ZnF_AN1"/>
    <property type="match status" value="1"/>
</dbReference>
<keyword evidence="4" id="KW-0862">Zinc</keyword>
<feature type="region of interest" description="Disordered" evidence="6">
    <location>
        <begin position="82"/>
        <end position="113"/>
    </location>
</feature>
<dbReference type="EMBL" id="GG669512">
    <property type="protein sequence ID" value="EIE92525.1"/>
    <property type="molecule type" value="Genomic_DNA"/>
</dbReference>
<gene>
    <name evidence="8" type="ORF">RO3G_17123</name>
</gene>
<evidence type="ECO:0000313" key="9">
    <source>
        <dbReference type="Proteomes" id="UP000009138"/>
    </source>
</evidence>
<dbReference type="PROSITE" id="PS51039">
    <property type="entry name" value="ZF_AN1"/>
    <property type="match status" value="1"/>
</dbReference>
<dbReference type="Proteomes" id="UP000009138">
    <property type="component" value="Unassembled WGS sequence"/>
</dbReference>
<dbReference type="InterPro" id="IPR057357">
    <property type="entry name" value="Znf-C2H2_ZFAND2A/B"/>
</dbReference>
<dbReference type="Pfam" id="PF01428">
    <property type="entry name" value="zf-AN1"/>
    <property type="match status" value="1"/>
</dbReference>
<feature type="domain" description="AN1-type" evidence="7">
    <location>
        <begin position="40"/>
        <end position="88"/>
    </location>
</feature>
<sequence length="152" mass="16986">MDVRVPVCPLCEKPVTVPRGQDPNIRMNEHIQNNCADLQPKTNNTCRRKGCTTKMLVPMQCPDCGCSFCVKHRLPVDHVCKGKQASGGNSSSNSVSRAEMERQRKERIKQRNQEISRLQLKAKQGKITEGEQVQLAKLISLQGEKNGKCIVS</sequence>
<keyword evidence="9" id="KW-1185">Reference proteome</keyword>
<dbReference type="GO" id="GO:0008270">
    <property type="term" value="F:zinc ion binding"/>
    <property type="evidence" value="ECO:0007669"/>
    <property type="project" value="UniProtKB-KW"/>
</dbReference>
<feature type="compositionally biased region" description="Basic and acidic residues" evidence="6">
    <location>
        <begin position="98"/>
        <end position="113"/>
    </location>
</feature>
<dbReference type="OrthoDB" id="431929at2759"/>
<dbReference type="InParanoid" id="I1CVP5"/>
<evidence type="ECO:0000256" key="6">
    <source>
        <dbReference type="SAM" id="MobiDB-lite"/>
    </source>
</evidence>
<feature type="compositionally biased region" description="Low complexity" evidence="6">
    <location>
        <begin position="86"/>
        <end position="96"/>
    </location>
</feature>
<dbReference type="AlphaFoldDB" id="I1CVP5"/>
<dbReference type="STRING" id="246409.I1CVP5"/>
<evidence type="ECO:0000313" key="8">
    <source>
        <dbReference type="EMBL" id="EIE92525.1"/>
    </source>
</evidence>
<evidence type="ECO:0000256" key="1">
    <source>
        <dbReference type="ARBA" id="ARBA00022723"/>
    </source>
</evidence>
<evidence type="ECO:0000256" key="4">
    <source>
        <dbReference type="ARBA" id="ARBA00022833"/>
    </source>
</evidence>
<dbReference type="Gene3D" id="4.10.1110.10">
    <property type="entry name" value="AN1-like Zinc finger"/>
    <property type="match status" value="1"/>
</dbReference>
<dbReference type="VEuPathDB" id="FungiDB:RO3G_17123"/>
<dbReference type="InterPro" id="IPR000058">
    <property type="entry name" value="Znf_AN1"/>
</dbReference>
<dbReference type="InterPro" id="IPR035896">
    <property type="entry name" value="AN1-like_Znf"/>
</dbReference>
<keyword evidence="3 5" id="KW-0863">Zinc-finger</keyword>
<evidence type="ECO:0000256" key="5">
    <source>
        <dbReference type="PROSITE-ProRule" id="PRU00449"/>
    </source>
</evidence>
<dbReference type="SUPFAM" id="SSF118310">
    <property type="entry name" value="AN1-like Zinc finger"/>
    <property type="match status" value="1"/>
</dbReference>
<protein>
    <recommendedName>
        <fullName evidence="7">AN1-type domain-containing protein</fullName>
    </recommendedName>
</protein>
<evidence type="ECO:0000259" key="7">
    <source>
        <dbReference type="PROSITE" id="PS51039"/>
    </source>
</evidence>
<dbReference type="RefSeq" id="XP_067527921.1">
    <property type="nucleotide sequence ID" value="XM_067671707.1"/>
</dbReference>
<dbReference type="GO" id="GO:0005737">
    <property type="term" value="C:cytoplasm"/>
    <property type="evidence" value="ECO:0007669"/>
    <property type="project" value="TreeGrafter"/>
</dbReference>
<dbReference type="GeneID" id="93624088"/>
<reference evidence="8 9" key="1">
    <citation type="journal article" date="2009" name="PLoS Genet.">
        <title>Genomic analysis of the basal lineage fungus Rhizopus oryzae reveals a whole-genome duplication.</title>
        <authorList>
            <person name="Ma L.-J."/>
            <person name="Ibrahim A.S."/>
            <person name="Skory C."/>
            <person name="Grabherr M.G."/>
            <person name="Burger G."/>
            <person name="Butler M."/>
            <person name="Elias M."/>
            <person name="Idnurm A."/>
            <person name="Lang B.F."/>
            <person name="Sone T."/>
            <person name="Abe A."/>
            <person name="Calvo S.E."/>
            <person name="Corrochano L.M."/>
            <person name="Engels R."/>
            <person name="Fu J."/>
            <person name="Hansberg W."/>
            <person name="Kim J.-M."/>
            <person name="Kodira C.D."/>
            <person name="Koehrsen M.J."/>
            <person name="Liu B."/>
            <person name="Miranda-Saavedra D."/>
            <person name="O'Leary S."/>
            <person name="Ortiz-Castellanos L."/>
            <person name="Poulter R."/>
            <person name="Rodriguez-Romero J."/>
            <person name="Ruiz-Herrera J."/>
            <person name="Shen Y.-Q."/>
            <person name="Zeng Q."/>
            <person name="Galagan J."/>
            <person name="Birren B.W."/>
            <person name="Cuomo C.A."/>
            <person name="Wickes B.L."/>
        </authorList>
    </citation>
    <scope>NUCLEOTIDE SEQUENCE [LARGE SCALE GENOMIC DNA]</scope>
    <source>
        <strain evidence="9">RA 99-880 / ATCC MYA-4621 / FGSC 9543 / NRRL 43880</strain>
    </source>
</reference>
<proteinExistence type="predicted"/>